<proteinExistence type="inferred from homology"/>
<dbReference type="EMBL" id="QZBS01000071">
    <property type="protein sequence ID" value="THZ74669.1"/>
    <property type="molecule type" value="Genomic_DNA"/>
</dbReference>
<dbReference type="PANTHER" id="PTHR43669">
    <property type="entry name" value="5-KETO-D-GLUCONATE 5-REDUCTASE"/>
    <property type="match status" value="1"/>
</dbReference>
<name>A0A4S9X6X2_AURPU</name>
<keyword evidence="2" id="KW-0560">Oxidoreductase</keyword>
<dbReference type="SUPFAM" id="SSF51735">
    <property type="entry name" value="NAD(P)-binding Rossmann-fold domains"/>
    <property type="match status" value="1"/>
</dbReference>
<dbReference type="Gene3D" id="3.40.50.720">
    <property type="entry name" value="NAD(P)-binding Rossmann-like Domain"/>
    <property type="match status" value="1"/>
</dbReference>
<dbReference type="GO" id="GO:0016491">
    <property type="term" value="F:oxidoreductase activity"/>
    <property type="evidence" value="ECO:0007669"/>
    <property type="project" value="UniProtKB-KW"/>
</dbReference>
<dbReference type="Pfam" id="PF00106">
    <property type="entry name" value="adh_short"/>
    <property type="match status" value="1"/>
</dbReference>
<dbReference type="AlphaFoldDB" id="A0A4S9X6X2"/>
<dbReference type="InterPro" id="IPR002347">
    <property type="entry name" value="SDR_fam"/>
</dbReference>
<organism evidence="3 4">
    <name type="scientific">Aureobasidium pullulans</name>
    <name type="common">Black yeast</name>
    <name type="synonym">Pullularia pullulans</name>
    <dbReference type="NCBI Taxonomy" id="5580"/>
    <lineage>
        <taxon>Eukaryota</taxon>
        <taxon>Fungi</taxon>
        <taxon>Dikarya</taxon>
        <taxon>Ascomycota</taxon>
        <taxon>Pezizomycotina</taxon>
        <taxon>Dothideomycetes</taxon>
        <taxon>Dothideomycetidae</taxon>
        <taxon>Dothideales</taxon>
        <taxon>Saccotheciaceae</taxon>
        <taxon>Aureobasidium</taxon>
    </lineage>
</organism>
<evidence type="ECO:0000313" key="4">
    <source>
        <dbReference type="Proteomes" id="UP000309734"/>
    </source>
</evidence>
<dbReference type="InterPro" id="IPR036291">
    <property type="entry name" value="NAD(P)-bd_dom_sf"/>
</dbReference>
<evidence type="ECO:0000256" key="1">
    <source>
        <dbReference type="ARBA" id="ARBA00006484"/>
    </source>
</evidence>
<comment type="caution">
    <text evidence="3">The sequence shown here is derived from an EMBL/GenBank/DDBJ whole genome shotgun (WGS) entry which is preliminary data.</text>
</comment>
<evidence type="ECO:0000256" key="2">
    <source>
        <dbReference type="ARBA" id="ARBA00023002"/>
    </source>
</evidence>
<dbReference type="Proteomes" id="UP000309734">
    <property type="component" value="Unassembled WGS sequence"/>
</dbReference>
<gene>
    <name evidence="3" type="ORF">D6C85_03335</name>
</gene>
<sequence>MTSTSHGRDPDSKDDASVINMTNTRGALVVVGSGPGIGSHVARTFSTHAFERIILLSRDPSRLDKDAEFIRAKTPSADISTLPIDLSKTSDIPSALAQVDKALGDNPLEAVLFNAARVGPSTLVEWPIEELETDIRIKVTGCYAVAQWAIPKLLAVKDTHKPAFLCTSGSIYKDPIPEVFSLAACKAAQHNLVHSMHKKYKEEGVYCGLVAVGGVVADENPQCNAENIANETWDLYEKRNDLEVEIVDP</sequence>
<evidence type="ECO:0000313" key="3">
    <source>
        <dbReference type="EMBL" id="THZ74669.1"/>
    </source>
</evidence>
<comment type="similarity">
    <text evidence="1">Belongs to the short-chain dehydrogenases/reductases (SDR) family.</text>
</comment>
<accession>A0A4S9X6X2</accession>
<reference evidence="3 4" key="1">
    <citation type="submission" date="2018-10" db="EMBL/GenBank/DDBJ databases">
        <title>Fifty Aureobasidium pullulans genomes reveal a recombining polyextremotolerant generalist.</title>
        <authorList>
            <person name="Gostincar C."/>
            <person name="Turk M."/>
            <person name="Zajc J."/>
            <person name="Gunde-Cimerman N."/>
        </authorList>
    </citation>
    <scope>NUCLEOTIDE SEQUENCE [LARGE SCALE GENOMIC DNA]</scope>
    <source>
        <strain evidence="3 4">EXF-3519</strain>
    </source>
</reference>
<dbReference type="PANTHER" id="PTHR43669:SF3">
    <property type="entry name" value="ALCOHOL DEHYDROGENASE, PUTATIVE (AFU_ORTHOLOGUE AFUA_3G03445)-RELATED"/>
    <property type="match status" value="1"/>
</dbReference>
<protein>
    <submittedName>
        <fullName evidence="3">NAD(P)-binding protein</fullName>
    </submittedName>
</protein>